<dbReference type="PANTHER" id="PTHR10083">
    <property type="entry name" value="KUNITZ-TYPE PROTEASE INHIBITOR-RELATED"/>
    <property type="match status" value="1"/>
</dbReference>
<protein>
    <recommendedName>
        <fullName evidence="2">BPTI/Kunitz inhibitor domain-containing protein</fullName>
    </recommendedName>
</protein>
<feature type="domain" description="BPTI/Kunitz inhibitor" evidence="2">
    <location>
        <begin position="69"/>
        <end position="119"/>
    </location>
</feature>
<feature type="domain" description="BPTI/Kunitz inhibitor" evidence="2">
    <location>
        <begin position="123"/>
        <end position="173"/>
    </location>
</feature>
<dbReference type="InterPro" id="IPR036880">
    <property type="entry name" value="Kunitz_BPTI_sf"/>
</dbReference>
<dbReference type="CDD" id="cd22638">
    <property type="entry name" value="Kunitz_amblin-like"/>
    <property type="match status" value="1"/>
</dbReference>
<dbReference type="GO" id="GO:0004867">
    <property type="term" value="F:serine-type endopeptidase inhibitor activity"/>
    <property type="evidence" value="ECO:0007669"/>
    <property type="project" value="InterPro"/>
</dbReference>
<dbReference type="SUPFAM" id="SSF57362">
    <property type="entry name" value="BPTI-like"/>
    <property type="match status" value="2"/>
</dbReference>
<name>A0AA85KJ75_TRIRE</name>
<dbReference type="Gene3D" id="4.10.410.10">
    <property type="entry name" value="Pancreatic trypsin inhibitor Kunitz domain"/>
    <property type="match status" value="2"/>
</dbReference>
<dbReference type="PRINTS" id="PR00759">
    <property type="entry name" value="BASICPTASE"/>
</dbReference>
<evidence type="ECO:0000259" key="2">
    <source>
        <dbReference type="PROSITE" id="PS50279"/>
    </source>
</evidence>
<dbReference type="InterPro" id="IPR002223">
    <property type="entry name" value="Kunitz_BPTI"/>
</dbReference>
<dbReference type="Pfam" id="PF00014">
    <property type="entry name" value="Kunitz_BPTI"/>
    <property type="match status" value="2"/>
</dbReference>
<dbReference type="Proteomes" id="UP000050795">
    <property type="component" value="Unassembled WGS sequence"/>
</dbReference>
<evidence type="ECO:0000313" key="3">
    <source>
        <dbReference type="Proteomes" id="UP000050795"/>
    </source>
</evidence>
<dbReference type="FunFam" id="4.10.410.10:FF:000004">
    <property type="entry name" value="Tissue factor pathway inhibitor"/>
    <property type="match status" value="2"/>
</dbReference>
<reference evidence="3" key="1">
    <citation type="submission" date="2022-06" db="EMBL/GenBank/DDBJ databases">
        <authorList>
            <person name="Berger JAMES D."/>
            <person name="Berger JAMES D."/>
        </authorList>
    </citation>
    <scope>NUCLEOTIDE SEQUENCE [LARGE SCALE GENOMIC DNA]</scope>
</reference>
<dbReference type="WBParaSite" id="TREG1_97960.1">
    <property type="protein sequence ID" value="TREG1_97960.1"/>
    <property type="gene ID" value="TREG1_97960"/>
</dbReference>
<dbReference type="CDD" id="cd00109">
    <property type="entry name" value="Kunitz-type"/>
    <property type="match status" value="1"/>
</dbReference>
<dbReference type="PROSITE" id="PS50279">
    <property type="entry name" value="BPTI_KUNITZ_2"/>
    <property type="match status" value="2"/>
</dbReference>
<evidence type="ECO:0000313" key="4">
    <source>
        <dbReference type="WBParaSite" id="TREG1_97960.1"/>
    </source>
</evidence>
<evidence type="ECO:0000256" key="1">
    <source>
        <dbReference type="ARBA" id="ARBA00023157"/>
    </source>
</evidence>
<keyword evidence="3" id="KW-1185">Reference proteome</keyword>
<sequence>MCFIFLSVKPVKLKSYIYKHIYFTRTHISLIIKNKLLLCVLMDLRQVGKLFCLVVLWKICCCDDDDDVCLLKPERGRCRAAIRSYYYDSSSNECKKFIYGGCGGNGNRFPTLKACEDECKDICLLKPEPGLCRAYFPSFYYDPSSNECKSFVYGGCGGNENRFASKETCEETCKLD</sequence>
<proteinExistence type="predicted"/>
<dbReference type="InterPro" id="IPR050098">
    <property type="entry name" value="TFPI/VKTCI-like"/>
</dbReference>
<dbReference type="InterPro" id="IPR020901">
    <property type="entry name" value="Prtase_inh_Kunz-CS"/>
</dbReference>
<accession>A0AA85KJ75</accession>
<keyword evidence="1" id="KW-1015">Disulfide bond</keyword>
<reference evidence="4" key="2">
    <citation type="submission" date="2023-11" db="UniProtKB">
        <authorList>
            <consortium name="WormBaseParasite"/>
        </authorList>
    </citation>
    <scope>IDENTIFICATION</scope>
</reference>
<organism evidence="3 4">
    <name type="scientific">Trichobilharzia regenti</name>
    <name type="common">Nasal bird schistosome</name>
    <dbReference type="NCBI Taxonomy" id="157069"/>
    <lineage>
        <taxon>Eukaryota</taxon>
        <taxon>Metazoa</taxon>
        <taxon>Spiralia</taxon>
        <taxon>Lophotrochozoa</taxon>
        <taxon>Platyhelminthes</taxon>
        <taxon>Trematoda</taxon>
        <taxon>Digenea</taxon>
        <taxon>Strigeidida</taxon>
        <taxon>Schistosomatoidea</taxon>
        <taxon>Schistosomatidae</taxon>
        <taxon>Trichobilharzia</taxon>
    </lineage>
</organism>
<dbReference type="PROSITE" id="PS00280">
    <property type="entry name" value="BPTI_KUNITZ_1"/>
    <property type="match status" value="1"/>
</dbReference>
<dbReference type="AlphaFoldDB" id="A0AA85KJ75"/>
<dbReference type="SMART" id="SM00131">
    <property type="entry name" value="KU"/>
    <property type="match status" value="2"/>
</dbReference>